<dbReference type="Proteomes" id="UP001362999">
    <property type="component" value="Unassembled WGS sequence"/>
</dbReference>
<dbReference type="PROSITE" id="PS01360">
    <property type="entry name" value="ZF_MYND_1"/>
    <property type="match status" value="1"/>
</dbReference>
<evidence type="ECO:0000256" key="1">
    <source>
        <dbReference type="ARBA" id="ARBA00022723"/>
    </source>
</evidence>
<evidence type="ECO:0000256" key="4">
    <source>
        <dbReference type="PROSITE-ProRule" id="PRU00134"/>
    </source>
</evidence>
<organism evidence="6 7">
    <name type="scientific">Favolaschia claudopus</name>
    <dbReference type="NCBI Taxonomy" id="2862362"/>
    <lineage>
        <taxon>Eukaryota</taxon>
        <taxon>Fungi</taxon>
        <taxon>Dikarya</taxon>
        <taxon>Basidiomycota</taxon>
        <taxon>Agaricomycotina</taxon>
        <taxon>Agaricomycetes</taxon>
        <taxon>Agaricomycetidae</taxon>
        <taxon>Agaricales</taxon>
        <taxon>Marasmiineae</taxon>
        <taxon>Mycenaceae</taxon>
        <taxon>Favolaschia</taxon>
    </lineage>
</organism>
<dbReference type="Pfam" id="PF01753">
    <property type="entry name" value="zf-MYND"/>
    <property type="match status" value="1"/>
</dbReference>
<keyword evidence="7" id="KW-1185">Reference proteome</keyword>
<evidence type="ECO:0000256" key="2">
    <source>
        <dbReference type="ARBA" id="ARBA00022771"/>
    </source>
</evidence>
<comment type="caution">
    <text evidence="6">The sequence shown here is derived from an EMBL/GenBank/DDBJ whole genome shotgun (WGS) entry which is preliminary data.</text>
</comment>
<dbReference type="EMBL" id="JAWWNJ010000011">
    <property type="protein sequence ID" value="KAK7044625.1"/>
    <property type="molecule type" value="Genomic_DNA"/>
</dbReference>
<keyword evidence="1" id="KW-0479">Metal-binding</keyword>
<protein>
    <recommendedName>
        <fullName evidence="5">MYND-type domain-containing protein</fullName>
    </recommendedName>
</protein>
<feature type="domain" description="MYND-type" evidence="5">
    <location>
        <begin position="17"/>
        <end position="58"/>
    </location>
</feature>
<keyword evidence="3" id="KW-0862">Zinc</keyword>
<evidence type="ECO:0000256" key="3">
    <source>
        <dbReference type="ARBA" id="ARBA00022833"/>
    </source>
</evidence>
<proteinExistence type="predicted"/>
<name>A0AAW0CZH3_9AGAR</name>
<evidence type="ECO:0000313" key="7">
    <source>
        <dbReference type="Proteomes" id="UP001362999"/>
    </source>
</evidence>
<gene>
    <name evidence="6" type="ORF">R3P38DRAFT_171027</name>
</gene>
<evidence type="ECO:0000259" key="5">
    <source>
        <dbReference type="PROSITE" id="PS50865"/>
    </source>
</evidence>
<sequence length="232" mass="26514">MSEQDTLSAEMLGYSTCATCYKPETKKVKYSRCGACKKPAYCSKKCQTKDWANHKRTCKFQAENRESLPAKGTVERDLLKDIKKWFSKHTQLLIYAAVHAMKVYTPADVHLVKTHMLVVELKPAPSGRPAEFVYKYAGLHETKDPRYELSMDACNALASRPQEDRLWFTMYVKCGLAVYLAPISIELGPRMQYIVGFGSPDTEWNGFLRRAIDKTLEAKDETKIKILEWIAN</sequence>
<dbReference type="Gene3D" id="6.10.140.2220">
    <property type="match status" value="1"/>
</dbReference>
<dbReference type="InterPro" id="IPR002893">
    <property type="entry name" value="Znf_MYND"/>
</dbReference>
<dbReference type="GO" id="GO:0008270">
    <property type="term" value="F:zinc ion binding"/>
    <property type="evidence" value="ECO:0007669"/>
    <property type="project" value="UniProtKB-KW"/>
</dbReference>
<dbReference type="SUPFAM" id="SSF144232">
    <property type="entry name" value="HIT/MYND zinc finger-like"/>
    <property type="match status" value="1"/>
</dbReference>
<dbReference type="AlphaFoldDB" id="A0AAW0CZH3"/>
<dbReference type="PROSITE" id="PS50865">
    <property type="entry name" value="ZF_MYND_2"/>
    <property type="match status" value="1"/>
</dbReference>
<keyword evidence="2 4" id="KW-0863">Zinc-finger</keyword>
<evidence type="ECO:0000313" key="6">
    <source>
        <dbReference type="EMBL" id="KAK7044625.1"/>
    </source>
</evidence>
<accession>A0AAW0CZH3</accession>
<reference evidence="6 7" key="1">
    <citation type="journal article" date="2024" name="J Genomics">
        <title>Draft genome sequencing and assembly of Favolaschia claudopus CIRM-BRFM 2984 isolated from oak limbs.</title>
        <authorList>
            <person name="Navarro D."/>
            <person name="Drula E."/>
            <person name="Chaduli D."/>
            <person name="Cazenave R."/>
            <person name="Ahrendt S."/>
            <person name="Wang J."/>
            <person name="Lipzen A."/>
            <person name="Daum C."/>
            <person name="Barry K."/>
            <person name="Grigoriev I.V."/>
            <person name="Favel A."/>
            <person name="Rosso M.N."/>
            <person name="Martin F."/>
        </authorList>
    </citation>
    <scope>NUCLEOTIDE SEQUENCE [LARGE SCALE GENOMIC DNA]</scope>
    <source>
        <strain evidence="6 7">CIRM-BRFM 2984</strain>
    </source>
</reference>